<organism evidence="1 2">
    <name type="scientific">Rhabditophanes sp. KR3021</name>
    <dbReference type="NCBI Taxonomy" id="114890"/>
    <lineage>
        <taxon>Eukaryota</taxon>
        <taxon>Metazoa</taxon>
        <taxon>Ecdysozoa</taxon>
        <taxon>Nematoda</taxon>
        <taxon>Chromadorea</taxon>
        <taxon>Rhabditida</taxon>
        <taxon>Tylenchina</taxon>
        <taxon>Panagrolaimomorpha</taxon>
        <taxon>Strongyloidoidea</taxon>
        <taxon>Alloionematidae</taxon>
        <taxon>Rhabditophanes</taxon>
    </lineage>
</organism>
<reference evidence="2" key="1">
    <citation type="submission" date="2016-11" db="UniProtKB">
        <authorList>
            <consortium name="WormBaseParasite"/>
        </authorList>
    </citation>
    <scope>IDENTIFICATION</scope>
    <source>
        <strain evidence="2">KR3021</strain>
    </source>
</reference>
<dbReference type="WBParaSite" id="RSKR_0000338300.1">
    <property type="protein sequence ID" value="RSKR_0000338300.1"/>
    <property type="gene ID" value="RSKR_0000338300"/>
</dbReference>
<proteinExistence type="predicted"/>
<protein>
    <submittedName>
        <fullName evidence="2">Frizzled-4</fullName>
    </submittedName>
</protein>
<accession>A0AC35TRP4</accession>
<name>A0AC35TRP4_9BILA</name>
<evidence type="ECO:0000313" key="1">
    <source>
        <dbReference type="Proteomes" id="UP000095286"/>
    </source>
</evidence>
<sequence>MFCYTEENEFRDDYSSADNNKCVPIRIKMCSDIAYNMTMFPNLLQHQKQEEAEIEINQFMPLVKIGCSNDLKLFLCTVYAPFCNVLPTPLPPCKHLCLSAKNGCENLLLQYGFQWPVALDCNSFPSEGLCVGENRTSSSHQYNQKHTFDKTRKQNTLDKAFPDFVRTECPKTMISRSPLQYTLKIGNRSVDQCGMLCDVDHIFPMFFDKNTRNYLKLWASIWAIFSFVCAMFTVFTFLIDLPRFKYPARPILYLSFCCMGISSVYLIPIFSKEASSCSAISSTGAPLITQGLDNFWCSIMAVTQYYFQIAAVIWWLILTYCWYLTSRAKWTTEFITGLAKYFHLIAWGCPCLLVIILLSTQETAIDGDMFSDVCSMGNLNPDVLFKFVFMPLSVVLGVGVCLLVLDILSMKAIKNDLKSKTHKLNNPASIVEKEMFRISLFSFLIVIPFILYLASILYQSVYFDRWLTEWYTLRCNHGNRLTFGFVTSKHNCPPSIDVMPPKAIVFYIKYLCQLVTGVTCAIWVFSGKTIGSYANAYSRLIHGESNALLP</sequence>
<dbReference type="Proteomes" id="UP000095286">
    <property type="component" value="Unplaced"/>
</dbReference>
<evidence type="ECO:0000313" key="2">
    <source>
        <dbReference type="WBParaSite" id="RSKR_0000338300.1"/>
    </source>
</evidence>